<dbReference type="InterPro" id="IPR012340">
    <property type="entry name" value="NA-bd_OB-fold"/>
</dbReference>
<dbReference type="EMBL" id="LQPQ01000224">
    <property type="protein sequence ID" value="ORW62842.1"/>
    <property type="molecule type" value="Genomic_DNA"/>
</dbReference>
<proteinExistence type="predicted"/>
<evidence type="ECO:0000313" key="2">
    <source>
        <dbReference type="EMBL" id="ORW62842.1"/>
    </source>
</evidence>
<evidence type="ECO:0000256" key="1">
    <source>
        <dbReference type="SAM" id="MobiDB-lite"/>
    </source>
</evidence>
<dbReference type="Gene3D" id="2.40.50.140">
    <property type="entry name" value="Nucleic acid-binding proteins"/>
    <property type="match status" value="1"/>
</dbReference>
<feature type="compositionally biased region" description="Basic and acidic residues" evidence="1">
    <location>
        <begin position="85"/>
        <end position="95"/>
    </location>
</feature>
<reference evidence="2 3" key="1">
    <citation type="submission" date="2016-01" db="EMBL/GenBank/DDBJ databases">
        <title>The new phylogeny of the genus Mycobacterium.</title>
        <authorList>
            <person name="Tarcisio F."/>
            <person name="Conor M."/>
            <person name="Antonella G."/>
            <person name="Elisabetta G."/>
            <person name="Giulia F.S."/>
            <person name="Sara T."/>
            <person name="Anna F."/>
            <person name="Clotilde B."/>
            <person name="Roberto B."/>
            <person name="Veronica D.S."/>
            <person name="Fabio R."/>
            <person name="Monica P."/>
            <person name="Olivier J."/>
            <person name="Enrico T."/>
            <person name="Nicola S."/>
        </authorList>
    </citation>
    <scope>NUCLEOTIDE SEQUENCE [LARGE SCALE GENOMIC DNA]</scope>
    <source>
        <strain evidence="2 3">DSM 45176</strain>
    </source>
</reference>
<organism evidence="2 3">
    <name type="scientific">Mycobacterium riyadhense</name>
    <dbReference type="NCBI Taxonomy" id="486698"/>
    <lineage>
        <taxon>Bacteria</taxon>
        <taxon>Bacillati</taxon>
        <taxon>Actinomycetota</taxon>
        <taxon>Actinomycetes</taxon>
        <taxon>Mycobacteriales</taxon>
        <taxon>Mycobacteriaceae</taxon>
        <taxon>Mycobacterium</taxon>
    </lineage>
</organism>
<evidence type="ECO:0008006" key="4">
    <source>
        <dbReference type="Google" id="ProtNLM"/>
    </source>
</evidence>
<keyword evidence="3" id="KW-1185">Reference proteome</keyword>
<name>A0A1X2BGU8_9MYCO</name>
<dbReference type="Proteomes" id="UP000193087">
    <property type="component" value="Unassembled WGS sequence"/>
</dbReference>
<evidence type="ECO:0000313" key="3">
    <source>
        <dbReference type="Proteomes" id="UP000193087"/>
    </source>
</evidence>
<feature type="region of interest" description="Disordered" evidence="1">
    <location>
        <begin position="67"/>
        <end position="95"/>
    </location>
</feature>
<gene>
    <name evidence="2" type="ORF">AWC22_04120</name>
</gene>
<accession>A0A1X2BGU8</accession>
<sequence length="95" mass="10494">MIMVAAPIPGQRGTIEGRVSQVEDITKRRRTFRWIVVGDDSGDIRIAFHPGRGGPDTQGQLLRVTGKARQSGNRPMSMVNPTYHLVEEPAKEPNS</sequence>
<comment type="caution">
    <text evidence="2">The sequence shown here is derived from an EMBL/GenBank/DDBJ whole genome shotgun (WGS) entry which is preliminary data.</text>
</comment>
<dbReference type="STRING" id="486698.AWC22_04120"/>
<dbReference type="AlphaFoldDB" id="A0A1X2BGU8"/>
<protein>
    <recommendedName>
        <fullName evidence="4">OB-fold nucleic acid binding domain protein</fullName>
    </recommendedName>
</protein>